<evidence type="ECO:0000313" key="1">
    <source>
        <dbReference type="EMBL" id="KAJ9652477.1"/>
    </source>
</evidence>
<keyword evidence="1" id="KW-0808">Transferase</keyword>
<name>A0ACC2ZXM9_9EURO</name>
<evidence type="ECO:0000313" key="2">
    <source>
        <dbReference type="Proteomes" id="UP001172386"/>
    </source>
</evidence>
<dbReference type="EMBL" id="JAPDRQ010000197">
    <property type="protein sequence ID" value="KAJ9652477.1"/>
    <property type="molecule type" value="Genomic_DNA"/>
</dbReference>
<accession>A0ACC2ZXM9</accession>
<dbReference type="EC" id="2.3.1.225" evidence="1"/>
<proteinExistence type="predicted"/>
<reference evidence="1" key="1">
    <citation type="submission" date="2022-10" db="EMBL/GenBank/DDBJ databases">
        <title>Culturing micro-colonial fungi from biological soil crusts in the Mojave desert and describing Neophaeococcomyces mojavensis, and introducing the new genera and species Taxawa tesnikishii.</title>
        <authorList>
            <person name="Kurbessoian T."/>
            <person name="Stajich J.E."/>
        </authorList>
    </citation>
    <scope>NUCLEOTIDE SEQUENCE</scope>
    <source>
        <strain evidence="1">JES_112</strain>
    </source>
</reference>
<sequence>MILSKLVNDESAMELIKAIGWTVGTLSFIVFIALFGRLPVFRRTPIGWIHRLLLHHIPATLTALDNYLTGKRVSRAITSLFNYLMYERHPLVMVMFIVLQAGSEVLFIPPSSGFLPSWHKFLLIPVLVAAPYITLYLSYSTSSHHITTSSFPAALTRYPYDYTLYHPHLPCRTCHWPKPARSKHCPICRTCIERQDHHCIWINNCVGLHNYSYFIALLVSISALLFYGGYTGFGILEAILQERYVPSRLTKGSITSKRWSTGLTWSEWLNIYSIVIALNARIGAVTLLATMTCPLALGFLVYHIYLIWAGTTTNETAKWTDLREDILDGLVWKAKIKDVSSEYPGPLDNRIVYDAEYYRDQMKMNGQRPEWPRREEWWLIRTRGGAQPMRLVQRKQAYGSNGTDANMQAFRGGGSDGNDLVEVVDERWLRVRDLKEVDNIYDLGVVGNLRDATVRGFKG</sequence>
<keyword evidence="1" id="KW-0012">Acyltransferase</keyword>
<keyword evidence="2" id="KW-1185">Reference proteome</keyword>
<dbReference type="Proteomes" id="UP001172386">
    <property type="component" value="Unassembled WGS sequence"/>
</dbReference>
<protein>
    <submittedName>
        <fullName evidence="1">Palmitoyltransferase swf1</fullName>
        <ecNumber evidence="1">2.3.1.225</ecNumber>
    </submittedName>
</protein>
<gene>
    <name evidence="1" type="primary">SWF1</name>
    <name evidence="1" type="ORF">H2198_008262</name>
</gene>
<organism evidence="1 2">
    <name type="scientific">Neophaeococcomyces mojaviensis</name>
    <dbReference type="NCBI Taxonomy" id="3383035"/>
    <lineage>
        <taxon>Eukaryota</taxon>
        <taxon>Fungi</taxon>
        <taxon>Dikarya</taxon>
        <taxon>Ascomycota</taxon>
        <taxon>Pezizomycotina</taxon>
        <taxon>Eurotiomycetes</taxon>
        <taxon>Chaetothyriomycetidae</taxon>
        <taxon>Chaetothyriales</taxon>
        <taxon>Chaetothyriales incertae sedis</taxon>
        <taxon>Neophaeococcomyces</taxon>
    </lineage>
</organism>
<comment type="caution">
    <text evidence="1">The sequence shown here is derived from an EMBL/GenBank/DDBJ whole genome shotgun (WGS) entry which is preliminary data.</text>
</comment>